<sequence length="412" mass="44176">MLSTAQYAAIGSFFIGLTSANPLLAPPSDTSSGALVARKFAQGSHIDTSHYQTVLIEYAAGQTIATKAKTIIDEDNYFYELFIPSRYQSADHAKEYNNNFLTKFIALGDDQDYTVTIDYIGTSDDPKCQESSQPGYMPYAYTEGTTITMCDAFFAQPATSAMTCDNTYLDEYETGAMTLLHEFSHLNPAYFSLTTSPDPPFNDYTYGSANCVSLASNPNTAAQAIINADNWMFVTLGAYWSDKCGKDIEPEDPDEGVYGGIDGDAAGCLPGPVNQWIMSSGGSCSAPGVASNSKTSGGPGGCGIPNTGGMNGVNVADCWLLPQGTTAVEMMLYVSNATQGFYTDYNMTAFTEPDCSGTAQSFWGPVDSSDPLISGDWLFQSSCYDSPSGTSWQSYYVWNIAAYEKLYPGGGP</sequence>
<comment type="caution">
    <text evidence="2">The sequence shown here is derived from an EMBL/GenBank/DDBJ whole genome shotgun (WGS) entry which is preliminary data.</text>
</comment>
<dbReference type="Pfam" id="PF14521">
    <property type="entry name" value="Aspzincin_M35"/>
    <property type="match status" value="1"/>
</dbReference>
<dbReference type="Proteomes" id="UP000593566">
    <property type="component" value="Unassembled WGS sequence"/>
</dbReference>
<evidence type="ECO:0000313" key="2">
    <source>
        <dbReference type="EMBL" id="KAF6225528.1"/>
    </source>
</evidence>
<dbReference type="AlphaFoldDB" id="A0A8H6FF30"/>
<keyword evidence="3" id="KW-1185">Reference proteome</keyword>
<reference evidence="2 3" key="1">
    <citation type="journal article" date="2020" name="Genomics">
        <title>Complete, high-quality genomes from long-read metagenomic sequencing of two wolf lichen thalli reveals enigmatic genome architecture.</title>
        <authorList>
            <person name="McKenzie S.K."/>
            <person name="Walston R.F."/>
            <person name="Allen J.L."/>
        </authorList>
    </citation>
    <scope>NUCLEOTIDE SEQUENCE [LARGE SCALE GENOMIC DNA]</scope>
    <source>
        <strain evidence="2">WasteWater1</strain>
    </source>
</reference>
<organism evidence="2 3">
    <name type="scientific">Letharia lupina</name>
    <dbReference type="NCBI Taxonomy" id="560253"/>
    <lineage>
        <taxon>Eukaryota</taxon>
        <taxon>Fungi</taxon>
        <taxon>Dikarya</taxon>
        <taxon>Ascomycota</taxon>
        <taxon>Pezizomycotina</taxon>
        <taxon>Lecanoromycetes</taxon>
        <taxon>OSLEUM clade</taxon>
        <taxon>Lecanoromycetidae</taxon>
        <taxon>Lecanorales</taxon>
        <taxon>Lecanorineae</taxon>
        <taxon>Parmeliaceae</taxon>
        <taxon>Letharia</taxon>
    </lineage>
</organism>
<evidence type="ECO:0000259" key="1">
    <source>
        <dbReference type="Pfam" id="PF14521"/>
    </source>
</evidence>
<dbReference type="RefSeq" id="XP_037154237.1">
    <property type="nucleotide sequence ID" value="XM_037300389.1"/>
</dbReference>
<proteinExistence type="predicted"/>
<dbReference type="InterPro" id="IPR024079">
    <property type="entry name" value="MetalloPept_cat_dom_sf"/>
</dbReference>
<dbReference type="Gene3D" id="3.40.390.10">
    <property type="entry name" value="Collagenase (Catalytic Domain)"/>
    <property type="match status" value="1"/>
</dbReference>
<name>A0A8H6FF30_9LECA</name>
<protein>
    <recommendedName>
        <fullName evidence="1">Lysine-specific metallo-endopeptidase domain-containing protein</fullName>
    </recommendedName>
</protein>
<dbReference type="InterPro" id="IPR029463">
    <property type="entry name" value="Lys_MEP"/>
</dbReference>
<evidence type="ECO:0000313" key="3">
    <source>
        <dbReference type="Proteomes" id="UP000593566"/>
    </source>
</evidence>
<feature type="domain" description="Lysine-specific metallo-endopeptidase" evidence="1">
    <location>
        <begin position="102"/>
        <end position="232"/>
    </location>
</feature>
<dbReference type="GO" id="GO:0004222">
    <property type="term" value="F:metalloendopeptidase activity"/>
    <property type="evidence" value="ECO:0007669"/>
    <property type="project" value="InterPro"/>
</dbReference>
<dbReference type="GeneID" id="59337923"/>
<gene>
    <name evidence="2" type="ORF">HO133_009528</name>
</gene>
<dbReference type="EMBL" id="JACCJB010000007">
    <property type="protein sequence ID" value="KAF6225528.1"/>
    <property type="molecule type" value="Genomic_DNA"/>
</dbReference>
<dbReference type="SUPFAM" id="SSF55486">
    <property type="entry name" value="Metalloproteases ('zincins'), catalytic domain"/>
    <property type="match status" value="1"/>
</dbReference>
<accession>A0A8H6FF30</accession>